<dbReference type="Gene3D" id="3.40.50.150">
    <property type="entry name" value="Vaccinia Virus protein VP39"/>
    <property type="match status" value="1"/>
</dbReference>
<dbReference type="GO" id="GO:0032259">
    <property type="term" value="P:methylation"/>
    <property type="evidence" value="ECO:0007669"/>
    <property type="project" value="UniProtKB-KW"/>
</dbReference>
<sequence>MRCIETANPETLYGIFGDAQWTNKDRLSDALLRDLIEHFSSLELTIANLPEDELGNGYEYLIKKFADDSGHTAAEFYTNRTVVHLMTELLERQPGESIYDPTCGSGGMLLSAIAHLRRREQEWRNVKLYGQERNLIISSIARMNCFLHGIEDFQIVRGDTRSAPKFVEGDRLQRFDVVLANPPYSIKQWDRAAFAADPWGRHVFGTPPQGRADYAFWQHILASMDPETGRCAILFPHGVLFRQEEAEMRRKLIEADLIECVLGLGPNLFYNSPMEACPVQWVSSGKKAV</sequence>
<dbReference type="PANTHER" id="PTHR42933:SF3">
    <property type="entry name" value="TYPE I RESTRICTION ENZYME MJAVIII METHYLASE SUBUNIT"/>
    <property type="match status" value="1"/>
</dbReference>
<evidence type="ECO:0000256" key="5">
    <source>
        <dbReference type="ARBA" id="ARBA00022747"/>
    </source>
</evidence>
<keyword evidence="2 8" id="KW-0489">Methyltransferase</keyword>
<dbReference type="GO" id="GO:0008170">
    <property type="term" value="F:N-methyltransferase activity"/>
    <property type="evidence" value="ECO:0007669"/>
    <property type="project" value="InterPro"/>
</dbReference>
<dbReference type="InterPro" id="IPR029063">
    <property type="entry name" value="SAM-dependent_MTases_sf"/>
</dbReference>
<feature type="domain" description="DNA methylase adenine-specific" evidence="7">
    <location>
        <begin position="51"/>
        <end position="277"/>
    </location>
</feature>
<dbReference type="InterPro" id="IPR051537">
    <property type="entry name" value="DNA_Adenine_Mtase"/>
</dbReference>
<reference evidence="8" key="1">
    <citation type="journal article" date="2015" name="Proc. Natl. Acad. Sci. U.S.A.">
        <title>Networks of energetic and metabolic interactions define dynamics in microbial communities.</title>
        <authorList>
            <person name="Embree M."/>
            <person name="Liu J.K."/>
            <person name="Al-Bassam M.M."/>
            <person name="Zengler K."/>
        </authorList>
    </citation>
    <scope>NUCLEOTIDE SEQUENCE</scope>
</reference>
<dbReference type="InterPro" id="IPR003356">
    <property type="entry name" value="DNA_methylase_A-5"/>
</dbReference>
<proteinExistence type="predicted"/>
<evidence type="ECO:0000256" key="4">
    <source>
        <dbReference type="ARBA" id="ARBA00022691"/>
    </source>
</evidence>
<evidence type="ECO:0000256" key="2">
    <source>
        <dbReference type="ARBA" id="ARBA00022603"/>
    </source>
</evidence>
<protein>
    <recommendedName>
        <fullName evidence="1">site-specific DNA-methyltransferase (adenine-specific)</fullName>
        <ecNumber evidence="1">2.1.1.72</ecNumber>
    </recommendedName>
</protein>
<keyword evidence="3 8" id="KW-0808">Transferase</keyword>
<evidence type="ECO:0000256" key="1">
    <source>
        <dbReference type="ARBA" id="ARBA00011900"/>
    </source>
</evidence>
<dbReference type="Pfam" id="PF02384">
    <property type="entry name" value="N6_Mtase"/>
    <property type="match status" value="1"/>
</dbReference>
<name>A0A0W8FHG9_9ZZZZ</name>
<keyword evidence="5" id="KW-0680">Restriction system</keyword>
<evidence type="ECO:0000313" key="8">
    <source>
        <dbReference type="EMBL" id="KUG20335.1"/>
    </source>
</evidence>
<evidence type="ECO:0000259" key="7">
    <source>
        <dbReference type="Pfam" id="PF02384"/>
    </source>
</evidence>
<dbReference type="SUPFAM" id="SSF53335">
    <property type="entry name" value="S-adenosyl-L-methionine-dependent methyltransferases"/>
    <property type="match status" value="1"/>
</dbReference>
<comment type="catalytic activity">
    <reaction evidence="6">
        <text>a 2'-deoxyadenosine in DNA + S-adenosyl-L-methionine = an N(6)-methyl-2'-deoxyadenosine in DNA + S-adenosyl-L-homocysteine + H(+)</text>
        <dbReference type="Rhea" id="RHEA:15197"/>
        <dbReference type="Rhea" id="RHEA-COMP:12418"/>
        <dbReference type="Rhea" id="RHEA-COMP:12419"/>
        <dbReference type="ChEBI" id="CHEBI:15378"/>
        <dbReference type="ChEBI" id="CHEBI:57856"/>
        <dbReference type="ChEBI" id="CHEBI:59789"/>
        <dbReference type="ChEBI" id="CHEBI:90615"/>
        <dbReference type="ChEBI" id="CHEBI:90616"/>
        <dbReference type="EC" id="2.1.1.72"/>
    </reaction>
</comment>
<dbReference type="GO" id="GO:0009007">
    <property type="term" value="F:site-specific DNA-methyltransferase (adenine-specific) activity"/>
    <property type="evidence" value="ECO:0007669"/>
    <property type="project" value="UniProtKB-EC"/>
</dbReference>
<dbReference type="InterPro" id="IPR002052">
    <property type="entry name" value="DNA_methylase_N6_adenine_CS"/>
</dbReference>
<dbReference type="PANTHER" id="PTHR42933">
    <property type="entry name" value="SLR6095 PROTEIN"/>
    <property type="match status" value="1"/>
</dbReference>
<dbReference type="PROSITE" id="PS00092">
    <property type="entry name" value="N6_MTASE"/>
    <property type="match status" value="1"/>
</dbReference>
<keyword evidence="4" id="KW-0949">S-adenosyl-L-methionine</keyword>
<evidence type="ECO:0000256" key="6">
    <source>
        <dbReference type="ARBA" id="ARBA00047942"/>
    </source>
</evidence>
<dbReference type="GO" id="GO:0009307">
    <property type="term" value="P:DNA restriction-modification system"/>
    <property type="evidence" value="ECO:0007669"/>
    <property type="project" value="UniProtKB-KW"/>
</dbReference>
<dbReference type="EMBL" id="LNQE01001202">
    <property type="protein sequence ID" value="KUG20335.1"/>
    <property type="molecule type" value="Genomic_DNA"/>
</dbReference>
<dbReference type="AlphaFoldDB" id="A0A0W8FHG9"/>
<dbReference type="GO" id="GO:0003677">
    <property type="term" value="F:DNA binding"/>
    <property type="evidence" value="ECO:0007669"/>
    <property type="project" value="InterPro"/>
</dbReference>
<gene>
    <name evidence="8" type="ORF">ASZ90_009916</name>
</gene>
<dbReference type="PRINTS" id="PR00507">
    <property type="entry name" value="N12N6MTFRASE"/>
</dbReference>
<accession>A0A0W8FHG9</accession>
<dbReference type="EC" id="2.1.1.72" evidence="1"/>
<evidence type="ECO:0000256" key="3">
    <source>
        <dbReference type="ARBA" id="ARBA00022679"/>
    </source>
</evidence>
<organism evidence="8">
    <name type="scientific">hydrocarbon metagenome</name>
    <dbReference type="NCBI Taxonomy" id="938273"/>
    <lineage>
        <taxon>unclassified sequences</taxon>
        <taxon>metagenomes</taxon>
        <taxon>ecological metagenomes</taxon>
    </lineage>
</organism>
<comment type="caution">
    <text evidence="8">The sequence shown here is derived from an EMBL/GenBank/DDBJ whole genome shotgun (WGS) entry which is preliminary data.</text>
</comment>